<evidence type="ECO:0000256" key="2">
    <source>
        <dbReference type="ARBA" id="ARBA00006416"/>
    </source>
</evidence>
<evidence type="ECO:0000256" key="8">
    <source>
        <dbReference type="ARBA" id="ARBA00023136"/>
    </source>
</evidence>
<dbReference type="EMBL" id="JACVVK020000080">
    <property type="protein sequence ID" value="KAK7494752.1"/>
    <property type="molecule type" value="Genomic_DNA"/>
</dbReference>
<dbReference type="Pfam" id="PF03650">
    <property type="entry name" value="MPC"/>
    <property type="match status" value="1"/>
</dbReference>
<dbReference type="GO" id="GO:0005743">
    <property type="term" value="C:mitochondrial inner membrane"/>
    <property type="evidence" value="ECO:0007669"/>
    <property type="project" value="UniProtKB-SubCell"/>
</dbReference>
<feature type="region of interest" description="Disordered" evidence="10">
    <location>
        <begin position="166"/>
        <end position="207"/>
    </location>
</feature>
<comment type="caution">
    <text evidence="11">The sequence shown here is derived from an EMBL/GenBank/DDBJ whole genome shotgun (WGS) entry which is preliminary data.</text>
</comment>
<keyword evidence="7 9" id="KW-0496">Mitochondrion</keyword>
<dbReference type="AlphaFoldDB" id="A0ABD0L5X3"/>
<organism evidence="11 12">
    <name type="scientific">Batillaria attramentaria</name>
    <dbReference type="NCBI Taxonomy" id="370345"/>
    <lineage>
        <taxon>Eukaryota</taxon>
        <taxon>Metazoa</taxon>
        <taxon>Spiralia</taxon>
        <taxon>Lophotrochozoa</taxon>
        <taxon>Mollusca</taxon>
        <taxon>Gastropoda</taxon>
        <taxon>Caenogastropoda</taxon>
        <taxon>Sorbeoconcha</taxon>
        <taxon>Cerithioidea</taxon>
        <taxon>Batillariidae</taxon>
        <taxon>Batillaria</taxon>
    </lineage>
</organism>
<keyword evidence="8" id="KW-0472">Membrane</keyword>
<gene>
    <name evidence="11" type="ORF">BaRGS_00013879</name>
</gene>
<keyword evidence="4" id="KW-0812">Transmembrane</keyword>
<feature type="compositionally biased region" description="Basic and acidic residues" evidence="10">
    <location>
        <begin position="189"/>
        <end position="201"/>
    </location>
</feature>
<dbReference type="PANTHER" id="PTHR14154">
    <property type="entry name" value="UPF0041 BRAIN PROTEIN 44-RELATED"/>
    <property type="match status" value="1"/>
</dbReference>
<evidence type="ECO:0000256" key="7">
    <source>
        <dbReference type="ARBA" id="ARBA00023128"/>
    </source>
</evidence>
<keyword evidence="6" id="KW-1133">Transmembrane helix</keyword>
<protein>
    <recommendedName>
        <fullName evidence="9">Mitochondrial pyruvate carrier</fullName>
    </recommendedName>
</protein>
<proteinExistence type="inferred from homology"/>
<evidence type="ECO:0000256" key="9">
    <source>
        <dbReference type="RuleBase" id="RU363100"/>
    </source>
</evidence>
<evidence type="ECO:0000256" key="1">
    <source>
        <dbReference type="ARBA" id="ARBA00004448"/>
    </source>
</evidence>
<evidence type="ECO:0000313" key="11">
    <source>
        <dbReference type="EMBL" id="KAK7494752.1"/>
    </source>
</evidence>
<name>A0ABD0L5X3_9CAEN</name>
<evidence type="ECO:0000256" key="5">
    <source>
        <dbReference type="ARBA" id="ARBA00022792"/>
    </source>
</evidence>
<evidence type="ECO:0000256" key="4">
    <source>
        <dbReference type="ARBA" id="ARBA00022692"/>
    </source>
</evidence>
<evidence type="ECO:0000256" key="10">
    <source>
        <dbReference type="SAM" id="MobiDB-lite"/>
    </source>
</evidence>
<dbReference type="Proteomes" id="UP001519460">
    <property type="component" value="Unassembled WGS sequence"/>
</dbReference>
<comment type="subcellular location">
    <subcellularLocation>
        <location evidence="1 9">Mitochondrion inner membrane</location>
        <topology evidence="1 9">Multi-pass membrane protein</topology>
    </subcellularLocation>
</comment>
<keyword evidence="5 9" id="KW-0999">Mitochondrion inner membrane</keyword>
<comment type="function">
    <text evidence="9">Mediates the uptake of pyruvate into mitochondria.</text>
</comment>
<sequence>MAGALLRKGVTYIQSKEFRSYLCRYCVWGFALLQEGCVKLKLVKGIANSACAHDVVVNTGSVHFWGPVANWGLPLAALADLKKDPEIISGNMTAALAVYSMCFMRFAWKVQPRNLLLLACHFTNECAQLTQGARFVHYHYLTPEDHKRKHHIEVVEKEIHEHPEKYPGLQVQPVIPESKEEQEKEAEEFDKLYELPKEPEPHIQPSL</sequence>
<evidence type="ECO:0000313" key="12">
    <source>
        <dbReference type="Proteomes" id="UP001519460"/>
    </source>
</evidence>
<evidence type="ECO:0000256" key="6">
    <source>
        <dbReference type="ARBA" id="ARBA00022989"/>
    </source>
</evidence>
<keyword evidence="12" id="KW-1185">Reference proteome</keyword>
<dbReference type="InterPro" id="IPR005336">
    <property type="entry name" value="MPC"/>
</dbReference>
<comment type="similarity">
    <text evidence="2 9">Belongs to the mitochondrial pyruvate carrier (MPC) (TC 2.A.105) family.</text>
</comment>
<reference evidence="11 12" key="1">
    <citation type="journal article" date="2023" name="Sci. Data">
        <title>Genome assembly of the Korean intertidal mud-creeper Batillaria attramentaria.</title>
        <authorList>
            <person name="Patra A.K."/>
            <person name="Ho P.T."/>
            <person name="Jun S."/>
            <person name="Lee S.J."/>
            <person name="Kim Y."/>
            <person name="Won Y.J."/>
        </authorList>
    </citation>
    <scope>NUCLEOTIDE SEQUENCE [LARGE SCALE GENOMIC DNA]</scope>
    <source>
        <strain evidence="11">Wonlab-2016</strain>
    </source>
</reference>
<keyword evidence="3 9" id="KW-0813">Transport</keyword>
<evidence type="ECO:0000256" key="3">
    <source>
        <dbReference type="ARBA" id="ARBA00022448"/>
    </source>
</evidence>
<accession>A0ABD0L5X3</accession>